<sequence>MKFAIIGIDTPNSVEVKLTKALKNLGHSVYLLSRDEIVKRYCPTVFKLSYHLTMKYPIDLREILPMDVYDMIIICHNDFVFNNPQNSSTKVLYIHRDMLTYPSCFNPDILAYNYPNRDHIFWHFYPQLWHTPNKIYIHMAVDPEEFNPHREKDLTGLNYVPVKTSFSTLHDKHNDFFWDFIDKELTDQEELYCSNGFVRVNGGDHANYKEYKDYLERSEAFIHLSYSVFYGGRRVLESAACNTLAVIRVNNEEASKYYEELGFEINVNCLMFGINPPIIDNYRECEEYYEYTENAYNLVLERHTYDNRAQQITELIE</sequence>
<gene>
    <name evidence="2" type="ORF">LCGC14_0531380</name>
</gene>
<comment type="caution">
    <text evidence="2">The sequence shown here is derived from an EMBL/GenBank/DDBJ whole genome shotgun (WGS) entry which is preliminary data.</text>
</comment>
<evidence type="ECO:0000259" key="1">
    <source>
        <dbReference type="Pfam" id="PF13524"/>
    </source>
</evidence>
<name>A0A0F9SDW7_9ZZZZ</name>
<organism evidence="2">
    <name type="scientific">marine sediment metagenome</name>
    <dbReference type="NCBI Taxonomy" id="412755"/>
    <lineage>
        <taxon>unclassified sequences</taxon>
        <taxon>metagenomes</taxon>
        <taxon>ecological metagenomes</taxon>
    </lineage>
</organism>
<feature type="domain" description="Spore protein YkvP/CgeB glycosyl transferase-like" evidence="1">
    <location>
        <begin position="199"/>
        <end position="313"/>
    </location>
</feature>
<proteinExistence type="predicted"/>
<evidence type="ECO:0000313" key="2">
    <source>
        <dbReference type="EMBL" id="KKN60492.1"/>
    </source>
</evidence>
<dbReference type="InterPro" id="IPR055259">
    <property type="entry name" value="YkvP/CgeB_Glyco_trans-like"/>
</dbReference>
<accession>A0A0F9SDW7</accession>
<dbReference type="AlphaFoldDB" id="A0A0F9SDW7"/>
<dbReference type="Pfam" id="PF13524">
    <property type="entry name" value="Glyco_trans_1_2"/>
    <property type="match status" value="1"/>
</dbReference>
<protein>
    <recommendedName>
        <fullName evidence="1">Spore protein YkvP/CgeB glycosyl transferase-like domain-containing protein</fullName>
    </recommendedName>
</protein>
<dbReference type="EMBL" id="LAZR01000694">
    <property type="protein sequence ID" value="KKN60492.1"/>
    <property type="molecule type" value="Genomic_DNA"/>
</dbReference>
<reference evidence="2" key="1">
    <citation type="journal article" date="2015" name="Nature">
        <title>Complex archaea that bridge the gap between prokaryotes and eukaryotes.</title>
        <authorList>
            <person name="Spang A."/>
            <person name="Saw J.H."/>
            <person name="Jorgensen S.L."/>
            <person name="Zaremba-Niedzwiedzka K."/>
            <person name="Martijn J."/>
            <person name="Lind A.E."/>
            <person name="van Eijk R."/>
            <person name="Schleper C."/>
            <person name="Guy L."/>
            <person name="Ettema T.J."/>
        </authorList>
    </citation>
    <scope>NUCLEOTIDE SEQUENCE</scope>
</reference>